<keyword evidence="3 5" id="KW-1133">Transmembrane helix</keyword>
<dbReference type="eggNOG" id="COG4640">
    <property type="taxonomic scope" value="Bacteria"/>
</dbReference>
<dbReference type="PANTHER" id="PTHR14948:SF25">
    <property type="entry name" value="DUF4190 DOMAIN-CONTAINING PROTEIN"/>
    <property type="match status" value="1"/>
</dbReference>
<dbReference type="RefSeq" id="WP_036344762.1">
    <property type="nucleotide sequence ID" value="NZ_JALN02000001.1"/>
</dbReference>
<comment type="subcellular location">
    <subcellularLocation>
        <location evidence="1">Membrane</location>
    </subcellularLocation>
</comment>
<feature type="transmembrane region" description="Helical" evidence="5">
    <location>
        <begin position="67"/>
        <end position="91"/>
    </location>
</feature>
<reference evidence="6" key="1">
    <citation type="submission" date="2014-05" db="EMBL/GenBank/DDBJ databases">
        <title>Genome sequence of Mycobacterium aromaticivorans strain JS19b1T (= DSM 45407T).</title>
        <authorList>
            <person name="Kwak Y."/>
            <person name="Park G.-S."/>
            <person name="Li Q.X."/>
            <person name="Lee S.-E."/>
            <person name="Shin J.-H."/>
        </authorList>
    </citation>
    <scope>NUCLEOTIDE SEQUENCE [LARGE SCALE GENOMIC DNA]</scope>
    <source>
        <strain evidence="6">JS19b1</strain>
    </source>
</reference>
<gene>
    <name evidence="6" type="ORF">Y900_024080</name>
</gene>
<evidence type="ECO:0000256" key="2">
    <source>
        <dbReference type="ARBA" id="ARBA00022692"/>
    </source>
</evidence>
<dbReference type="GO" id="GO:0016020">
    <property type="term" value="C:membrane"/>
    <property type="evidence" value="ECO:0007669"/>
    <property type="project" value="UniProtKB-SubCell"/>
</dbReference>
<accession>A0A064CT91</accession>
<dbReference type="InterPro" id="IPR051423">
    <property type="entry name" value="CD225/Dispanin"/>
</dbReference>
<comment type="caution">
    <text evidence="6">The sequence shown here is derived from an EMBL/GenBank/DDBJ whole genome shotgun (WGS) entry which is preliminary data.</text>
</comment>
<dbReference type="Proteomes" id="UP000022835">
    <property type="component" value="Unassembled WGS sequence"/>
</dbReference>
<sequence>MTQQPPGYAPPPAQQPKNNLALAILATIFCFPITGIVAIVKAAQVNGLWVQGQYAEAQASAASAKKWVIWSVVIWFVIIVIYGILFATGVMNMDVDTTTS</sequence>
<protein>
    <submittedName>
        <fullName evidence="6">Interferon-induced transmembrane protein</fullName>
    </submittedName>
</protein>
<dbReference type="EMBL" id="JALN02000001">
    <property type="protein sequence ID" value="KDF01924.1"/>
    <property type="molecule type" value="Genomic_DNA"/>
</dbReference>
<evidence type="ECO:0000256" key="1">
    <source>
        <dbReference type="ARBA" id="ARBA00004370"/>
    </source>
</evidence>
<dbReference type="InterPro" id="IPR007593">
    <property type="entry name" value="CD225/Dispanin_fam"/>
</dbReference>
<dbReference type="Pfam" id="PF04505">
    <property type="entry name" value="CD225"/>
    <property type="match status" value="1"/>
</dbReference>
<dbReference type="AlphaFoldDB" id="A0A064CT91"/>
<dbReference type="OrthoDB" id="9815705at2"/>
<keyword evidence="2 5" id="KW-0812">Transmembrane</keyword>
<evidence type="ECO:0000256" key="3">
    <source>
        <dbReference type="ARBA" id="ARBA00022989"/>
    </source>
</evidence>
<keyword evidence="7" id="KW-1185">Reference proteome</keyword>
<dbReference type="STRING" id="1440774.Y900_024080"/>
<evidence type="ECO:0000256" key="4">
    <source>
        <dbReference type="ARBA" id="ARBA00023136"/>
    </source>
</evidence>
<name>A0A064CT91_9MYCO</name>
<organism evidence="6 7">
    <name type="scientific">Mycolicibacterium aromaticivorans JS19b1 = JCM 16368</name>
    <dbReference type="NCBI Taxonomy" id="1440774"/>
    <lineage>
        <taxon>Bacteria</taxon>
        <taxon>Bacillati</taxon>
        <taxon>Actinomycetota</taxon>
        <taxon>Actinomycetes</taxon>
        <taxon>Mycobacteriales</taxon>
        <taxon>Mycobacteriaceae</taxon>
        <taxon>Mycolicibacterium</taxon>
    </lineage>
</organism>
<keyword evidence="4 5" id="KW-0472">Membrane</keyword>
<proteinExistence type="predicted"/>
<evidence type="ECO:0000313" key="6">
    <source>
        <dbReference type="EMBL" id="KDF01924.1"/>
    </source>
</evidence>
<evidence type="ECO:0000256" key="5">
    <source>
        <dbReference type="SAM" id="Phobius"/>
    </source>
</evidence>
<feature type="transmembrane region" description="Helical" evidence="5">
    <location>
        <begin position="20"/>
        <end position="40"/>
    </location>
</feature>
<dbReference type="PANTHER" id="PTHR14948">
    <property type="entry name" value="NG5"/>
    <property type="match status" value="1"/>
</dbReference>
<evidence type="ECO:0000313" key="7">
    <source>
        <dbReference type="Proteomes" id="UP000022835"/>
    </source>
</evidence>